<dbReference type="PANTHER" id="PTHR42718:SF39">
    <property type="entry name" value="ACTINORHODIN TRANSPORTER-RELATED"/>
    <property type="match status" value="1"/>
</dbReference>
<dbReference type="SUPFAM" id="SSF103473">
    <property type="entry name" value="MFS general substrate transporter"/>
    <property type="match status" value="2"/>
</dbReference>
<feature type="transmembrane region" description="Helical" evidence="5">
    <location>
        <begin position="149"/>
        <end position="173"/>
    </location>
</feature>
<evidence type="ECO:0000313" key="8">
    <source>
        <dbReference type="Proteomes" id="UP000198929"/>
    </source>
</evidence>
<accession>A0A1H9UXJ9</accession>
<feature type="transmembrane region" description="Helical" evidence="5">
    <location>
        <begin position="330"/>
        <end position="352"/>
    </location>
</feature>
<dbReference type="Gene3D" id="1.20.1250.20">
    <property type="entry name" value="MFS general substrate transporter like domains"/>
    <property type="match status" value="1"/>
</dbReference>
<dbReference type="GO" id="GO:0005886">
    <property type="term" value="C:plasma membrane"/>
    <property type="evidence" value="ECO:0007669"/>
    <property type="project" value="UniProtKB-SubCell"/>
</dbReference>
<keyword evidence="2 5" id="KW-0812">Transmembrane</keyword>
<feature type="transmembrane region" description="Helical" evidence="5">
    <location>
        <begin position="62"/>
        <end position="79"/>
    </location>
</feature>
<protein>
    <submittedName>
        <fullName evidence="7">Major Facilitator Superfamily protein</fullName>
    </submittedName>
</protein>
<evidence type="ECO:0000256" key="1">
    <source>
        <dbReference type="ARBA" id="ARBA00004651"/>
    </source>
</evidence>
<feature type="transmembrane region" description="Helical" evidence="5">
    <location>
        <begin position="91"/>
        <end position="111"/>
    </location>
</feature>
<evidence type="ECO:0000259" key="6">
    <source>
        <dbReference type="PROSITE" id="PS50850"/>
    </source>
</evidence>
<name>A0A1H9UXJ9_9CORY</name>
<dbReference type="PRINTS" id="PR01036">
    <property type="entry name" value="TCRTETB"/>
</dbReference>
<dbReference type="CDD" id="cd17321">
    <property type="entry name" value="MFS_MMR_MDR_like"/>
    <property type="match status" value="1"/>
</dbReference>
<dbReference type="Pfam" id="PF07690">
    <property type="entry name" value="MFS_1"/>
    <property type="match status" value="1"/>
</dbReference>
<feature type="transmembrane region" description="Helical" evidence="5">
    <location>
        <begin position="117"/>
        <end position="137"/>
    </location>
</feature>
<dbReference type="STRING" id="1121357.SAMN05661109_01979"/>
<feature type="transmembrane region" description="Helical" evidence="5">
    <location>
        <begin position="179"/>
        <end position="203"/>
    </location>
</feature>
<dbReference type="InterPro" id="IPR011701">
    <property type="entry name" value="MFS"/>
</dbReference>
<dbReference type="InterPro" id="IPR020846">
    <property type="entry name" value="MFS_dom"/>
</dbReference>
<feature type="transmembrane region" description="Helical" evidence="5">
    <location>
        <begin position="232"/>
        <end position="249"/>
    </location>
</feature>
<feature type="transmembrane region" description="Helical" evidence="5">
    <location>
        <begin position="364"/>
        <end position="385"/>
    </location>
</feature>
<proteinExistence type="predicted"/>
<evidence type="ECO:0000256" key="2">
    <source>
        <dbReference type="ARBA" id="ARBA00022692"/>
    </source>
</evidence>
<evidence type="ECO:0000256" key="3">
    <source>
        <dbReference type="ARBA" id="ARBA00022989"/>
    </source>
</evidence>
<dbReference type="GO" id="GO:0022857">
    <property type="term" value="F:transmembrane transporter activity"/>
    <property type="evidence" value="ECO:0007669"/>
    <property type="project" value="InterPro"/>
</dbReference>
<feature type="transmembrane region" description="Helical" evidence="5">
    <location>
        <begin position="302"/>
        <end position="324"/>
    </location>
</feature>
<dbReference type="Gene3D" id="1.20.1720.10">
    <property type="entry name" value="Multidrug resistance protein D"/>
    <property type="match status" value="1"/>
</dbReference>
<dbReference type="PROSITE" id="PS50850">
    <property type="entry name" value="MFS"/>
    <property type="match status" value="1"/>
</dbReference>
<dbReference type="AlphaFoldDB" id="A0A1H9UXJ9"/>
<feature type="transmembrane region" description="Helical" evidence="5">
    <location>
        <begin position="25"/>
        <end position="50"/>
    </location>
</feature>
<dbReference type="PANTHER" id="PTHR42718">
    <property type="entry name" value="MAJOR FACILITATOR SUPERFAMILY MULTIDRUG TRANSPORTER MFSC"/>
    <property type="match status" value="1"/>
</dbReference>
<keyword evidence="3 5" id="KW-1133">Transmembrane helix</keyword>
<evidence type="ECO:0000256" key="5">
    <source>
        <dbReference type="SAM" id="Phobius"/>
    </source>
</evidence>
<feature type="transmembrane region" description="Helical" evidence="5">
    <location>
        <begin position="391"/>
        <end position="411"/>
    </location>
</feature>
<gene>
    <name evidence="7" type="ORF">SAMN05661109_01979</name>
</gene>
<comment type="subcellular location">
    <subcellularLocation>
        <location evidence="1">Cell membrane</location>
        <topology evidence="1">Multi-pass membrane protein</topology>
    </subcellularLocation>
</comment>
<feature type="transmembrane region" description="Helical" evidence="5">
    <location>
        <begin position="255"/>
        <end position="274"/>
    </location>
</feature>
<feature type="domain" description="Major facilitator superfamily (MFS) profile" evidence="6">
    <location>
        <begin position="25"/>
        <end position="495"/>
    </location>
</feature>
<reference evidence="8" key="1">
    <citation type="submission" date="2016-10" db="EMBL/GenBank/DDBJ databases">
        <authorList>
            <person name="Varghese N."/>
            <person name="Submissions S."/>
        </authorList>
    </citation>
    <scope>NUCLEOTIDE SEQUENCE [LARGE SCALE GENOMIC DNA]</scope>
    <source>
        <strain evidence="8">DSM 20524</strain>
    </source>
</reference>
<feature type="transmembrane region" description="Helical" evidence="5">
    <location>
        <begin position="440"/>
        <end position="460"/>
    </location>
</feature>
<organism evidence="7 8">
    <name type="scientific">Corynebacterium cystitidis DSM 20524</name>
    <dbReference type="NCBI Taxonomy" id="1121357"/>
    <lineage>
        <taxon>Bacteria</taxon>
        <taxon>Bacillati</taxon>
        <taxon>Actinomycetota</taxon>
        <taxon>Actinomycetes</taxon>
        <taxon>Mycobacteriales</taxon>
        <taxon>Corynebacteriaceae</taxon>
        <taxon>Corynebacterium</taxon>
    </lineage>
</organism>
<dbReference type="EMBL" id="FOGQ01000009">
    <property type="protein sequence ID" value="SES14069.1"/>
    <property type="molecule type" value="Genomic_DNA"/>
</dbReference>
<evidence type="ECO:0000256" key="4">
    <source>
        <dbReference type="ARBA" id="ARBA00023136"/>
    </source>
</evidence>
<evidence type="ECO:0000313" key="7">
    <source>
        <dbReference type="EMBL" id="SES14069.1"/>
    </source>
</evidence>
<keyword evidence="8" id="KW-1185">Reference proteome</keyword>
<keyword evidence="4 5" id="KW-0472">Membrane</keyword>
<sequence>MWLMNATANNLSTSHAQPNPRRWRILAVLLLGIFVALIAVSIINVALPSIQHSLGATPGQSQWILAGYALTFGVVLVAAGRAGDMLGRGGLYLLGMTVYTLGAVAAGLAPSTTVLNIARLVMGIGAGLFNPQTIGMIQHYFTGAERGRAYGIFGSTVGIAVAIGPVVGGFLISAGGPDLGWRLTMLINVPFGIACILLGLLWFPRPLISRLTNATTGRSTSFFDTVRQLDPLGALLLGSAVLAVMLPFVGTQRTAWVRFLIPLAALLVAVWIWWEKRCAKPSNNIKPMVDLRVFGQVAFRNGALIAFIWFMGITSVWVLVALYFQLGLGYTALVTGLIGVPSAILSALSSFWSGGAVSRMGRSVVILGISLAITGIVSSAIVVYGVDRFGWSELILIGTLAIFGTGQGMVITPNQTLTLARIPQEYAGSVGGVLQTGQRIGTTVGIAVITGVAFSVQLHAGWTPAILTGWGIVVVFMLIALAVSIADLRLTTTTRA</sequence>
<dbReference type="InterPro" id="IPR036259">
    <property type="entry name" value="MFS_trans_sf"/>
</dbReference>
<dbReference type="Proteomes" id="UP000198929">
    <property type="component" value="Unassembled WGS sequence"/>
</dbReference>
<feature type="transmembrane region" description="Helical" evidence="5">
    <location>
        <begin position="466"/>
        <end position="486"/>
    </location>
</feature>